<evidence type="ECO:0000256" key="3">
    <source>
        <dbReference type="ARBA" id="ARBA00022475"/>
    </source>
</evidence>
<name>H5UV88_9MICO</name>
<dbReference type="InterPro" id="IPR000515">
    <property type="entry name" value="MetI-like"/>
</dbReference>
<dbReference type="SUPFAM" id="SSF161098">
    <property type="entry name" value="MetI-like"/>
    <property type="match status" value="1"/>
</dbReference>
<evidence type="ECO:0000256" key="1">
    <source>
        <dbReference type="ARBA" id="ARBA00004651"/>
    </source>
</evidence>
<feature type="transmembrane region" description="Helical" evidence="7">
    <location>
        <begin position="48"/>
        <end position="68"/>
    </location>
</feature>
<dbReference type="Proteomes" id="UP000004367">
    <property type="component" value="Unassembled WGS sequence"/>
</dbReference>
<organism evidence="9 10">
    <name type="scientific">Mobilicoccus pelagius NBRC 104925</name>
    <dbReference type="NCBI Taxonomy" id="1089455"/>
    <lineage>
        <taxon>Bacteria</taxon>
        <taxon>Bacillati</taxon>
        <taxon>Actinomycetota</taxon>
        <taxon>Actinomycetes</taxon>
        <taxon>Micrococcales</taxon>
        <taxon>Dermatophilaceae</taxon>
        <taxon>Mobilicoccus</taxon>
    </lineage>
</organism>
<evidence type="ECO:0000256" key="4">
    <source>
        <dbReference type="ARBA" id="ARBA00022692"/>
    </source>
</evidence>
<dbReference type="RefSeq" id="WP_009483489.1">
    <property type="nucleotide sequence ID" value="NZ_BAFE01000091.1"/>
</dbReference>
<dbReference type="Gene3D" id="1.10.3720.10">
    <property type="entry name" value="MetI-like"/>
    <property type="match status" value="1"/>
</dbReference>
<evidence type="ECO:0000256" key="5">
    <source>
        <dbReference type="ARBA" id="ARBA00022989"/>
    </source>
</evidence>
<dbReference type="AlphaFoldDB" id="H5UV88"/>
<feature type="transmembrane region" description="Helical" evidence="7">
    <location>
        <begin position="220"/>
        <end position="238"/>
    </location>
</feature>
<dbReference type="NCBIfam" id="TIGR01726">
    <property type="entry name" value="HEQRo_perm_3TM"/>
    <property type="match status" value="1"/>
</dbReference>
<dbReference type="InterPro" id="IPR010065">
    <property type="entry name" value="AA_ABC_transptr_permease_3TM"/>
</dbReference>
<comment type="caution">
    <text evidence="9">The sequence shown here is derived from an EMBL/GenBank/DDBJ whole genome shotgun (WGS) entry which is preliminary data.</text>
</comment>
<dbReference type="GO" id="GO:0006865">
    <property type="term" value="P:amino acid transport"/>
    <property type="evidence" value="ECO:0007669"/>
    <property type="project" value="TreeGrafter"/>
</dbReference>
<keyword evidence="6 7" id="KW-0472">Membrane</keyword>
<reference evidence="9 10" key="1">
    <citation type="submission" date="2012-02" db="EMBL/GenBank/DDBJ databases">
        <title>Whole genome shotgun sequence of Mobilicoccus pelagius NBRC 104925.</title>
        <authorList>
            <person name="Yoshida Y."/>
            <person name="Hosoyama A."/>
            <person name="Tsuchikane K."/>
            <person name="Katsumata H."/>
            <person name="Yamazaki S."/>
            <person name="Fujita N."/>
        </authorList>
    </citation>
    <scope>NUCLEOTIDE SEQUENCE [LARGE SCALE GENOMIC DNA]</scope>
    <source>
        <strain evidence="9 10">NBRC 104925</strain>
    </source>
</reference>
<keyword evidence="3" id="KW-1003">Cell membrane</keyword>
<feature type="transmembrane region" description="Helical" evidence="7">
    <location>
        <begin position="113"/>
        <end position="132"/>
    </location>
</feature>
<feature type="domain" description="ABC transmembrane type-1" evidence="8">
    <location>
        <begin position="44"/>
        <end position="238"/>
    </location>
</feature>
<dbReference type="eggNOG" id="COG0765">
    <property type="taxonomic scope" value="Bacteria"/>
</dbReference>
<dbReference type="PROSITE" id="PS50928">
    <property type="entry name" value="ABC_TM1"/>
    <property type="match status" value="1"/>
</dbReference>
<evidence type="ECO:0000256" key="6">
    <source>
        <dbReference type="ARBA" id="ARBA00023136"/>
    </source>
</evidence>
<dbReference type="EMBL" id="BAFE01000091">
    <property type="protein sequence ID" value="GAB49646.1"/>
    <property type="molecule type" value="Genomic_DNA"/>
</dbReference>
<dbReference type="InterPro" id="IPR035906">
    <property type="entry name" value="MetI-like_sf"/>
</dbReference>
<gene>
    <name evidence="9" type="ORF">MOPEL_132_00130</name>
</gene>
<keyword evidence="10" id="KW-1185">Reference proteome</keyword>
<comment type="similarity">
    <text evidence="7">Belongs to the binding-protein-dependent transport system permease family.</text>
</comment>
<evidence type="ECO:0000259" key="8">
    <source>
        <dbReference type="PROSITE" id="PS50928"/>
    </source>
</evidence>
<dbReference type="STRING" id="1089455.MOPEL_132_00130"/>
<dbReference type="Pfam" id="PF00528">
    <property type="entry name" value="BPD_transp_1"/>
    <property type="match status" value="1"/>
</dbReference>
<accession>H5UV88</accession>
<keyword evidence="5 7" id="KW-1133">Transmembrane helix</keyword>
<dbReference type="PANTHER" id="PTHR30614">
    <property type="entry name" value="MEMBRANE COMPONENT OF AMINO ACID ABC TRANSPORTER"/>
    <property type="match status" value="1"/>
</dbReference>
<evidence type="ECO:0000256" key="7">
    <source>
        <dbReference type="RuleBase" id="RU363032"/>
    </source>
</evidence>
<dbReference type="PANTHER" id="PTHR30614:SF1">
    <property type="entry name" value="GLUTAMATE_ASPARTATE IMPORT PERMEASE PROTEIN GLTK"/>
    <property type="match status" value="1"/>
</dbReference>
<evidence type="ECO:0000256" key="2">
    <source>
        <dbReference type="ARBA" id="ARBA00022448"/>
    </source>
</evidence>
<comment type="subcellular location">
    <subcellularLocation>
        <location evidence="1 7">Cell membrane</location>
        <topology evidence="1 7">Multi-pass membrane protein</topology>
    </subcellularLocation>
</comment>
<dbReference type="GO" id="GO:0043190">
    <property type="term" value="C:ATP-binding cassette (ABC) transporter complex"/>
    <property type="evidence" value="ECO:0007669"/>
    <property type="project" value="InterPro"/>
</dbReference>
<proteinExistence type="inferred from homology"/>
<feature type="transmembrane region" description="Helical" evidence="7">
    <location>
        <begin position="80"/>
        <end position="101"/>
    </location>
</feature>
<sequence length="249" mass="26941">MQYAVLLVVLVAAALLADWGQIASVFFRPRLVVTALSQGLVKAFLNTLAYSAGAFAFGLVLGTILALMRLSSVGPYRWLATIYIEFFRGVPALIVFLAFSLLPLAFPGLKIPFGTYGTVWVALGLVSAAYLAETIRAGIQAVPKGQIEASRSLGMSSGRTLRKVVLPQAFRIILPPLTNEFILVTKDTSLVYVLGLSRGAYELTKYGRDLANTNANLTPLVVAGFTYLLITLPLAYAVRRLEARNARGR</sequence>
<dbReference type="CDD" id="cd06261">
    <property type="entry name" value="TM_PBP2"/>
    <property type="match status" value="1"/>
</dbReference>
<keyword evidence="4 7" id="KW-0812">Transmembrane</keyword>
<evidence type="ECO:0000313" key="9">
    <source>
        <dbReference type="EMBL" id="GAB49646.1"/>
    </source>
</evidence>
<dbReference type="GO" id="GO:0022857">
    <property type="term" value="F:transmembrane transporter activity"/>
    <property type="evidence" value="ECO:0007669"/>
    <property type="project" value="InterPro"/>
</dbReference>
<dbReference type="InterPro" id="IPR043429">
    <property type="entry name" value="ArtM/GltK/GlnP/TcyL/YhdX-like"/>
</dbReference>
<evidence type="ECO:0000313" key="10">
    <source>
        <dbReference type="Proteomes" id="UP000004367"/>
    </source>
</evidence>
<protein>
    <submittedName>
        <fullName evidence="9">Putative amino acid ABC transporter permease protein</fullName>
    </submittedName>
</protein>
<keyword evidence="2 7" id="KW-0813">Transport</keyword>